<feature type="region of interest" description="Disordered" evidence="5">
    <location>
        <begin position="50"/>
        <end position="94"/>
    </location>
</feature>
<dbReference type="AlphaFoldDB" id="A0A6J2JSS6"/>
<dbReference type="InterPro" id="IPR001623">
    <property type="entry name" value="DnaJ_domain"/>
</dbReference>
<dbReference type="SUPFAM" id="SSF46565">
    <property type="entry name" value="Chaperone J-domain"/>
    <property type="match status" value="1"/>
</dbReference>
<dbReference type="GO" id="GO:0071218">
    <property type="term" value="P:cellular response to misfolded protein"/>
    <property type="evidence" value="ECO:0007669"/>
    <property type="project" value="TreeGrafter"/>
</dbReference>
<feature type="compositionally biased region" description="Basic and acidic residues" evidence="5">
    <location>
        <begin position="85"/>
        <end position="94"/>
    </location>
</feature>
<dbReference type="Gene3D" id="1.10.287.110">
    <property type="entry name" value="DnaJ domain"/>
    <property type="match status" value="1"/>
</dbReference>
<evidence type="ECO:0000256" key="1">
    <source>
        <dbReference type="ARBA" id="ARBA00004167"/>
    </source>
</evidence>
<feature type="compositionally biased region" description="Low complexity" evidence="5">
    <location>
        <begin position="54"/>
        <end position="69"/>
    </location>
</feature>
<dbReference type="PANTHER" id="PTHR43908">
    <property type="entry name" value="AT29763P-RELATED"/>
    <property type="match status" value="1"/>
</dbReference>
<dbReference type="Proteomes" id="UP000504629">
    <property type="component" value="Unplaced"/>
</dbReference>
<feature type="transmembrane region" description="Helical" evidence="6">
    <location>
        <begin position="225"/>
        <end position="248"/>
    </location>
</feature>
<name>A0A6J2JSS6_BOMMA</name>
<evidence type="ECO:0000256" key="5">
    <source>
        <dbReference type="SAM" id="MobiDB-lite"/>
    </source>
</evidence>
<comment type="subcellular location">
    <subcellularLocation>
        <location evidence="1">Membrane</location>
        <topology evidence="1">Single-pass membrane protein</topology>
    </subcellularLocation>
</comment>
<dbReference type="PROSITE" id="PS50076">
    <property type="entry name" value="DNAJ_2"/>
    <property type="match status" value="1"/>
</dbReference>
<keyword evidence="3 6" id="KW-1133">Transmembrane helix</keyword>
<evidence type="ECO:0000259" key="7">
    <source>
        <dbReference type="PROSITE" id="PS50076"/>
    </source>
</evidence>
<organism evidence="8 9">
    <name type="scientific">Bombyx mandarina</name>
    <name type="common">Wild silk moth</name>
    <name type="synonym">Wild silkworm</name>
    <dbReference type="NCBI Taxonomy" id="7092"/>
    <lineage>
        <taxon>Eukaryota</taxon>
        <taxon>Metazoa</taxon>
        <taxon>Ecdysozoa</taxon>
        <taxon>Arthropoda</taxon>
        <taxon>Hexapoda</taxon>
        <taxon>Insecta</taxon>
        <taxon>Pterygota</taxon>
        <taxon>Neoptera</taxon>
        <taxon>Endopterygota</taxon>
        <taxon>Lepidoptera</taxon>
        <taxon>Glossata</taxon>
        <taxon>Ditrysia</taxon>
        <taxon>Bombycoidea</taxon>
        <taxon>Bombycidae</taxon>
        <taxon>Bombycinae</taxon>
        <taxon>Bombyx</taxon>
    </lineage>
</organism>
<dbReference type="Pfam" id="PF00226">
    <property type="entry name" value="DnaJ"/>
    <property type="match status" value="1"/>
</dbReference>
<dbReference type="GO" id="GO:0005789">
    <property type="term" value="C:endoplasmic reticulum membrane"/>
    <property type="evidence" value="ECO:0007669"/>
    <property type="project" value="TreeGrafter"/>
</dbReference>
<dbReference type="SMR" id="A0A6J2JSS6"/>
<dbReference type="CTD" id="100302619"/>
<dbReference type="InterPro" id="IPR036869">
    <property type="entry name" value="J_dom_sf"/>
</dbReference>
<keyword evidence="2 6" id="KW-0812">Transmembrane</keyword>
<protein>
    <submittedName>
        <fullName evidence="9">DnaJ homolog subfamily B member 12</fullName>
    </submittedName>
</protein>
<dbReference type="CDD" id="cd06257">
    <property type="entry name" value="DnaJ"/>
    <property type="match status" value="1"/>
</dbReference>
<keyword evidence="8" id="KW-1185">Reference proteome</keyword>
<evidence type="ECO:0000313" key="8">
    <source>
        <dbReference type="Proteomes" id="UP000504629"/>
    </source>
</evidence>
<dbReference type="InterPro" id="IPR051100">
    <property type="entry name" value="DnaJ_subfamily_B/C"/>
</dbReference>
<dbReference type="GeneID" id="114243846"/>
<dbReference type="RefSeq" id="XP_028031279.1">
    <property type="nucleotide sequence ID" value="XM_028175478.1"/>
</dbReference>
<proteinExistence type="predicted"/>
<evidence type="ECO:0000256" key="3">
    <source>
        <dbReference type="ARBA" id="ARBA00022989"/>
    </source>
</evidence>
<evidence type="ECO:0000256" key="4">
    <source>
        <dbReference type="ARBA" id="ARBA00023136"/>
    </source>
</evidence>
<evidence type="ECO:0000256" key="2">
    <source>
        <dbReference type="ARBA" id="ARBA00022692"/>
    </source>
</evidence>
<reference evidence="9" key="1">
    <citation type="submission" date="2025-08" db="UniProtKB">
        <authorList>
            <consortium name="RefSeq"/>
        </authorList>
    </citation>
    <scope>IDENTIFICATION</scope>
    <source>
        <tissue evidence="9">Silk gland</tissue>
    </source>
</reference>
<dbReference type="InterPro" id="IPR015399">
    <property type="entry name" value="DUF1977_DnaJ-like"/>
</dbReference>
<evidence type="ECO:0000313" key="9">
    <source>
        <dbReference type="RefSeq" id="XP_028031279.1"/>
    </source>
</evidence>
<dbReference type="KEGG" id="bman:114243846"/>
<dbReference type="SMART" id="SM00271">
    <property type="entry name" value="DnaJ"/>
    <property type="match status" value="1"/>
</dbReference>
<accession>A0A6J2JSS6</accession>
<evidence type="ECO:0000256" key="6">
    <source>
        <dbReference type="SAM" id="Phobius"/>
    </source>
</evidence>
<dbReference type="OrthoDB" id="442087at2759"/>
<sequence>MTIEGNKDEAEKCIEIAQLAFTAGNVEKAERFLLKAERLYPTTRAKELLTRVRATPASGTASKSTSSSSDNDDLRKRKTPTHQPQHREYTTEQLEAVRRIKTKCKDYYEILGVTKEATDSDIKKAYKKLALQLHPDKNRAPGAAEAFKAIGNAAAILTDPEKRKQYDIRGDEPAPATHTHQYYARGFESDFTAEELYNMFFAGAFPRGGMDPSHRRRREEPRESPAGLVQLLPVLVLILLSMMSGFFISEPVYSLQHGPKYPIPRETHNLKVPYYVKENFHSDYQGSLRRLEMSIEEEYLVALRHACQRERNYRESLLWKARNFGDAQQHADAQRMRTPSCEKLQQYQR</sequence>
<dbReference type="PANTHER" id="PTHR43908:SF3">
    <property type="entry name" value="AT29763P-RELATED"/>
    <property type="match status" value="1"/>
</dbReference>
<feature type="region of interest" description="Disordered" evidence="5">
    <location>
        <begin position="330"/>
        <end position="349"/>
    </location>
</feature>
<gene>
    <name evidence="9" type="primary">LOC114243846</name>
</gene>
<dbReference type="FunFam" id="1.10.287.110:FF:000070">
    <property type="entry name" value="Endoplasmic reticulum protein, putative"/>
    <property type="match status" value="1"/>
</dbReference>
<dbReference type="PRINTS" id="PR00625">
    <property type="entry name" value="JDOMAIN"/>
</dbReference>
<keyword evidence="4 6" id="KW-0472">Membrane</keyword>
<dbReference type="GO" id="GO:0030544">
    <property type="term" value="F:Hsp70 protein binding"/>
    <property type="evidence" value="ECO:0007669"/>
    <property type="project" value="TreeGrafter"/>
</dbReference>
<dbReference type="Pfam" id="PF09320">
    <property type="entry name" value="DUF1977"/>
    <property type="match status" value="1"/>
</dbReference>
<feature type="domain" description="J" evidence="7">
    <location>
        <begin position="106"/>
        <end position="170"/>
    </location>
</feature>